<proteinExistence type="predicted"/>
<dbReference type="AlphaFoldDB" id="A0AAW2IEQ4"/>
<organism evidence="2">
    <name type="scientific">Menopon gallinae</name>
    <name type="common">poultry shaft louse</name>
    <dbReference type="NCBI Taxonomy" id="328185"/>
    <lineage>
        <taxon>Eukaryota</taxon>
        <taxon>Metazoa</taxon>
        <taxon>Ecdysozoa</taxon>
        <taxon>Arthropoda</taxon>
        <taxon>Hexapoda</taxon>
        <taxon>Insecta</taxon>
        <taxon>Pterygota</taxon>
        <taxon>Neoptera</taxon>
        <taxon>Paraneoptera</taxon>
        <taxon>Psocodea</taxon>
        <taxon>Troctomorpha</taxon>
        <taxon>Phthiraptera</taxon>
        <taxon>Amblycera</taxon>
        <taxon>Menoponidae</taxon>
        <taxon>Menopon</taxon>
    </lineage>
</organism>
<evidence type="ECO:0000256" key="1">
    <source>
        <dbReference type="SAM" id="MobiDB-lite"/>
    </source>
</evidence>
<evidence type="ECO:0000313" key="2">
    <source>
        <dbReference type="EMBL" id="KAL0280704.1"/>
    </source>
</evidence>
<protein>
    <submittedName>
        <fullName evidence="2">Uncharacterized protein</fullName>
    </submittedName>
</protein>
<gene>
    <name evidence="2" type="ORF">PYX00_001919</name>
</gene>
<accession>A0AAW2IEQ4</accession>
<name>A0AAW2IEQ4_9NEOP</name>
<dbReference type="Pfam" id="PF14945">
    <property type="entry name" value="LLC1"/>
    <property type="match status" value="1"/>
</dbReference>
<sequence length="129" mass="15154">MNQNKKVEIEVRGSSEKIFKENIRRVEMSQITWPDNWQWCVDLFREREKVILEYKKIKKQEKGSGEYHDERTLLPFPETCAREIGWLASKKEFQLEIFGGYYNSSKFTPSPADVSSSEEYTSSSKSDGK</sequence>
<feature type="compositionally biased region" description="Low complexity" evidence="1">
    <location>
        <begin position="115"/>
        <end position="129"/>
    </location>
</feature>
<dbReference type="InterPro" id="IPR020339">
    <property type="entry name" value="C20orf85-like"/>
</dbReference>
<reference evidence="2" key="1">
    <citation type="journal article" date="2024" name="Gigascience">
        <title>Chromosome-level genome of the poultry shaft louse Menopon gallinae provides insight into the host-switching and adaptive evolution of parasitic lice.</title>
        <authorList>
            <person name="Xu Y."/>
            <person name="Ma L."/>
            <person name="Liu S."/>
            <person name="Liang Y."/>
            <person name="Liu Q."/>
            <person name="He Z."/>
            <person name="Tian L."/>
            <person name="Duan Y."/>
            <person name="Cai W."/>
            <person name="Li H."/>
            <person name="Song F."/>
        </authorList>
    </citation>
    <scope>NUCLEOTIDE SEQUENCE</scope>
    <source>
        <strain evidence="2">Cailab_2023a</strain>
    </source>
</reference>
<feature type="region of interest" description="Disordered" evidence="1">
    <location>
        <begin position="105"/>
        <end position="129"/>
    </location>
</feature>
<dbReference type="EMBL" id="JARGDH010000001">
    <property type="protein sequence ID" value="KAL0280704.1"/>
    <property type="molecule type" value="Genomic_DNA"/>
</dbReference>
<comment type="caution">
    <text evidence="2">The sequence shown here is derived from an EMBL/GenBank/DDBJ whole genome shotgun (WGS) entry which is preliminary data.</text>
</comment>